<gene>
    <name evidence="2" type="ORF">TPC1_31324</name>
</gene>
<evidence type="ECO:0008006" key="3">
    <source>
        <dbReference type="Google" id="ProtNLM"/>
    </source>
</evidence>
<keyword evidence="1" id="KW-0472">Membrane</keyword>
<name>A0A146K0I6_9EUKA</name>
<sequence length="344" mass="38280">ENEVKMELIQNLAKDGYLAAEIVEMIIEKYVGDVQTLKWTRYFSLVNFIKAVALGMFLVAFSGVIQKLIKAMMSVILSIPAFVYQAVALALSIYGQVQSTKIHKGQSYWIAIFCTFTTLMIFAWIFAIYEGQLKPIIKKLFRMGIPPETVLNFWLVVYFSGLALVYNSQLLGFVAVVAISSLTSFGMFYSPGTLYLDFKESKIKLITVVHLSEILIHVGLTVAGVMPPQAKVFKVGIEYYASIAAGTALLVASSPWSYRHKETNFLYLIIFLVVSIGLVTINLLTPVRAPGSVLFCFFFLTVLEWIGYFGFKGGLIIGCFITGAGLFGIAMLIERYARTLGMKN</sequence>
<evidence type="ECO:0000256" key="1">
    <source>
        <dbReference type="SAM" id="Phobius"/>
    </source>
</evidence>
<feature type="non-terminal residue" evidence="2">
    <location>
        <position position="1"/>
    </location>
</feature>
<feature type="transmembrane region" description="Helical" evidence="1">
    <location>
        <begin position="264"/>
        <end position="284"/>
    </location>
</feature>
<evidence type="ECO:0000313" key="2">
    <source>
        <dbReference type="EMBL" id="JAP89181.1"/>
    </source>
</evidence>
<feature type="transmembrane region" description="Helical" evidence="1">
    <location>
        <begin position="45"/>
        <end position="65"/>
    </location>
</feature>
<dbReference type="AlphaFoldDB" id="A0A146K0I6"/>
<feature type="transmembrane region" description="Helical" evidence="1">
    <location>
        <begin position="237"/>
        <end position="258"/>
    </location>
</feature>
<proteinExistence type="predicted"/>
<dbReference type="EMBL" id="GDID01007425">
    <property type="protein sequence ID" value="JAP89181.1"/>
    <property type="molecule type" value="Transcribed_RNA"/>
</dbReference>
<accession>A0A146K0I6</accession>
<reference evidence="2" key="1">
    <citation type="submission" date="2015-07" db="EMBL/GenBank/DDBJ databases">
        <title>Adaptation to a free-living lifestyle via gene acquisitions in the diplomonad Trepomonas sp. PC1.</title>
        <authorList>
            <person name="Xu F."/>
            <person name="Jerlstrom-Hultqvist J."/>
            <person name="Kolisko M."/>
            <person name="Simpson A.G.B."/>
            <person name="Roger A.J."/>
            <person name="Svard S.G."/>
            <person name="Andersson J.O."/>
        </authorList>
    </citation>
    <scope>NUCLEOTIDE SEQUENCE</scope>
    <source>
        <strain evidence="2">PC1</strain>
    </source>
</reference>
<protein>
    <recommendedName>
        <fullName evidence="3">DUF2157 domain-containing protein</fullName>
    </recommendedName>
</protein>
<feature type="transmembrane region" description="Helical" evidence="1">
    <location>
        <begin position="149"/>
        <end position="166"/>
    </location>
</feature>
<feature type="transmembrane region" description="Helical" evidence="1">
    <location>
        <begin position="291"/>
        <end position="309"/>
    </location>
</feature>
<keyword evidence="1" id="KW-1133">Transmembrane helix</keyword>
<feature type="transmembrane region" description="Helical" evidence="1">
    <location>
        <begin position="203"/>
        <end position="225"/>
    </location>
</feature>
<organism evidence="2">
    <name type="scientific">Trepomonas sp. PC1</name>
    <dbReference type="NCBI Taxonomy" id="1076344"/>
    <lineage>
        <taxon>Eukaryota</taxon>
        <taxon>Metamonada</taxon>
        <taxon>Diplomonadida</taxon>
        <taxon>Hexamitidae</taxon>
        <taxon>Hexamitinae</taxon>
        <taxon>Trepomonas</taxon>
    </lineage>
</organism>
<keyword evidence="1" id="KW-0812">Transmembrane</keyword>
<feature type="transmembrane region" description="Helical" evidence="1">
    <location>
        <begin position="173"/>
        <end position="191"/>
    </location>
</feature>
<feature type="transmembrane region" description="Helical" evidence="1">
    <location>
        <begin position="107"/>
        <end position="129"/>
    </location>
</feature>
<feature type="transmembrane region" description="Helical" evidence="1">
    <location>
        <begin position="71"/>
        <end position="95"/>
    </location>
</feature>
<feature type="transmembrane region" description="Helical" evidence="1">
    <location>
        <begin position="315"/>
        <end position="333"/>
    </location>
</feature>